<dbReference type="AlphaFoldDB" id="A0ABD2Q8Q3"/>
<evidence type="ECO:0000313" key="2">
    <source>
        <dbReference type="EMBL" id="KAL3315945.1"/>
    </source>
</evidence>
<proteinExistence type="predicted"/>
<sequence length="115" mass="12455">MAGSAILSQVTSTGPATTLDFNARSSYYKNNPPQSEPKAAPIRTRNSSGNLPPFRNSTSRPNLLFESQASEPTTTNGRIANTRRESRSSQRKSNSVSSRLCLKADQFVSALFDAS</sequence>
<reference evidence="2 3" key="1">
    <citation type="submission" date="2024-11" db="EMBL/GenBank/DDBJ databases">
        <title>Adaptive evolution of stress response genes in parasites aligns with host niche diversity.</title>
        <authorList>
            <person name="Hahn C."/>
            <person name="Resl P."/>
        </authorList>
    </citation>
    <scope>NUCLEOTIDE SEQUENCE [LARGE SCALE GENOMIC DNA]</scope>
    <source>
        <strain evidence="2">EGGRZ-B1_66</strain>
        <tissue evidence="2">Body</tissue>
    </source>
</reference>
<organism evidence="2 3">
    <name type="scientific">Cichlidogyrus casuarinus</name>
    <dbReference type="NCBI Taxonomy" id="1844966"/>
    <lineage>
        <taxon>Eukaryota</taxon>
        <taxon>Metazoa</taxon>
        <taxon>Spiralia</taxon>
        <taxon>Lophotrochozoa</taxon>
        <taxon>Platyhelminthes</taxon>
        <taxon>Monogenea</taxon>
        <taxon>Monopisthocotylea</taxon>
        <taxon>Dactylogyridea</taxon>
        <taxon>Ancyrocephalidae</taxon>
        <taxon>Cichlidogyrus</taxon>
    </lineage>
</organism>
<dbReference type="Proteomes" id="UP001626550">
    <property type="component" value="Unassembled WGS sequence"/>
</dbReference>
<feature type="region of interest" description="Disordered" evidence="1">
    <location>
        <begin position="1"/>
        <end position="97"/>
    </location>
</feature>
<accession>A0ABD2Q8Q3</accession>
<name>A0ABD2Q8Q3_9PLAT</name>
<evidence type="ECO:0000256" key="1">
    <source>
        <dbReference type="SAM" id="MobiDB-lite"/>
    </source>
</evidence>
<evidence type="ECO:0000313" key="3">
    <source>
        <dbReference type="Proteomes" id="UP001626550"/>
    </source>
</evidence>
<protein>
    <submittedName>
        <fullName evidence="2">Uncharacterized protein</fullName>
    </submittedName>
</protein>
<feature type="compositionally biased region" description="Polar residues" evidence="1">
    <location>
        <begin position="44"/>
        <end position="79"/>
    </location>
</feature>
<feature type="compositionally biased region" description="Polar residues" evidence="1">
    <location>
        <begin position="1"/>
        <end position="33"/>
    </location>
</feature>
<comment type="caution">
    <text evidence="2">The sequence shown here is derived from an EMBL/GenBank/DDBJ whole genome shotgun (WGS) entry which is preliminary data.</text>
</comment>
<dbReference type="EMBL" id="JBJKFK010000633">
    <property type="protein sequence ID" value="KAL3315945.1"/>
    <property type="molecule type" value="Genomic_DNA"/>
</dbReference>
<gene>
    <name evidence="2" type="ORF">Ciccas_005409</name>
</gene>
<keyword evidence="3" id="KW-1185">Reference proteome</keyword>